<feature type="region of interest" description="Disordered" evidence="11">
    <location>
        <begin position="487"/>
        <end position="506"/>
    </location>
</feature>
<evidence type="ECO:0000256" key="7">
    <source>
        <dbReference type="ARBA" id="ARBA00023042"/>
    </source>
</evidence>
<dbReference type="InterPro" id="IPR001339">
    <property type="entry name" value="mRNA_cap_enzyme_adenylation"/>
</dbReference>
<evidence type="ECO:0000256" key="1">
    <source>
        <dbReference type="ARBA" id="ARBA00004123"/>
    </source>
</evidence>
<keyword evidence="9" id="KW-0539">Nucleus</keyword>
<keyword evidence="5" id="KW-0548">Nucleotidyltransferase</keyword>
<dbReference type="InterPro" id="IPR051029">
    <property type="entry name" value="mRNA_Capping_Enz/RNA_Phosphat"/>
</dbReference>
<evidence type="ECO:0000256" key="10">
    <source>
        <dbReference type="ARBA" id="ARBA00044624"/>
    </source>
</evidence>
<organism evidence="14 15">
    <name type="scientific">Batrachochytrium dendrobatidis (strain JEL423)</name>
    <dbReference type="NCBI Taxonomy" id="403673"/>
    <lineage>
        <taxon>Eukaryota</taxon>
        <taxon>Fungi</taxon>
        <taxon>Fungi incertae sedis</taxon>
        <taxon>Chytridiomycota</taxon>
        <taxon>Chytridiomycota incertae sedis</taxon>
        <taxon>Chytridiomycetes</taxon>
        <taxon>Rhizophydiales</taxon>
        <taxon>Rhizophydiales incertae sedis</taxon>
        <taxon>Batrachochytrium</taxon>
    </lineage>
</organism>
<protein>
    <recommendedName>
        <fullName evidence="2">mRNA guanylyltransferase</fullName>
        <ecNumber evidence="2">2.7.7.50</ecNumber>
    </recommendedName>
</protein>
<dbReference type="PANTHER" id="PTHR10367">
    <property type="entry name" value="MRNA-CAPPING ENZYME"/>
    <property type="match status" value="1"/>
</dbReference>
<reference evidence="14 15" key="1">
    <citation type="submission" date="2006-10" db="EMBL/GenBank/DDBJ databases">
        <title>The Genome Sequence of Batrachochytrium dendrobatidis JEL423.</title>
        <authorList>
            <consortium name="The Broad Institute Genome Sequencing Platform"/>
            <person name="Birren B."/>
            <person name="Lander E."/>
            <person name="Galagan J."/>
            <person name="Cuomo C."/>
            <person name="Devon K."/>
            <person name="Jaffe D."/>
            <person name="Butler J."/>
            <person name="Alvarez P."/>
            <person name="Gnerre S."/>
            <person name="Grabherr M."/>
            <person name="Kleber M."/>
            <person name="Mauceli E."/>
            <person name="Brockman W."/>
            <person name="Young S."/>
            <person name="LaButti K."/>
            <person name="Sykes S."/>
            <person name="DeCaprio D."/>
            <person name="Crawford M."/>
            <person name="Koehrsen M."/>
            <person name="Engels R."/>
            <person name="Montgomery P."/>
            <person name="Pearson M."/>
            <person name="Howarth C."/>
            <person name="Larson L."/>
            <person name="White J."/>
            <person name="O'Leary S."/>
            <person name="Kodira C."/>
            <person name="Zeng Q."/>
            <person name="Yandava C."/>
            <person name="Alvarado L."/>
            <person name="Longcore J."/>
            <person name="James T."/>
        </authorList>
    </citation>
    <scope>NUCLEOTIDE SEQUENCE [LARGE SCALE GENOMIC DNA]</scope>
    <source>
        <strain evidence="14 15">JEL423</strain>
    </source>
</reference>
<evidence type="ECO:0000256" key="11">
    <source>
        <dbReference type="SAM" id="MobiDB-lite"/>
    </source>
</evidence>
<dbReference type="PANTHER" id="PTHR10367:SF17">
    <property type="entry name" value="MRNA-CAPPING ENZYME"/>
    <property type="match status" value="1"/>
</dbReference>
<evidence type="ECO:0000256" key="9">
    <source>
        <dbReference type="ARBA" id="ARBA00023242"/>
    </source>
</evidence>
<comment type="subcellular location">
    <subcellularLocation>
        <location evidence="1">Nucleus</location>
    </subcellularLocation>
</comment>
<evidence type="ECO:0000256" key="3">
    <source>
        <dbReference type="ARBA" id="ARBA00022664"/>
    </source>
</evidence>
<feature type="compositionally biased region" description="Polar residues" evidence="11">
    <location>
        <begin position="433"/>
        <end position="454"/>
    </location>
</feature>
<evidence type="ECO:0000256" key="8">
    <source>
        <dbReference type="ARBA" id="ARBA00023134"/>
    </source>
</evidence>
<dbReference type="GO" id="GO:0006370">
    <property type="term" value="P:7-methylguanosine mRNA capping"/>
    <property type="evidence" value="ECO:0007669"/>
    <property type="project" value="UniProtKB-KW"/>
</dbReference>
<name>A0A177WSY5_BATDL</name>
<feature type="compositionally biased region" description="Polar residues" evidence="11">
    <location>
        <begin position="621"/>
        <end position="648"/>
    </location>
</feature>
<dbReference type="SUPFAM" id="SSF50249">
    <property type="entry name" value="Nucleic acid-binding proteins"/>
    <property type="match status" value="1"/>
</dbReference>
<evidence type="ECO:0000256" key="5">
    <source>
        <dbReference type="ARBA" id="ARBA00022695"/>
    </source>
</evidence>
<evidence type="ECO:0000313" key="14">
    <source>
        <dbReference type="EMBL" id="OAJ42926.1"/>
    </source>
</evidence>
<dbReference type="Proteomes" id="UP000077115">
    <property type="component" value="Unassembled WGS sequence"/>
</dbReference>
<keyword evidence="7" id="KW-0506">mRNA capping</keyword>
<dbReference type="EMBL" id="DS022308">
    <property type="protein sequence ID" value="OAJ42926.1"/>
    <property type="molecule type" value="Genomic_DNA"/>
</dbReference>
<feature type="compositionally biased region" description="Polar residues" evidence="11">
    <location>
        <begin position="660"/>
        <end position="672"/>
    </location>
</feature>
<dbReference type="VEuPathDB" id="FungiDB:BDEG_26316"/>
<evidence type="ECO:0000256" key="4">
    <source>
        <dbReference type="ARBA" id="ARBA00022679"/>
    </source>
</evidence>
<reference evidence="14 15" key="2">
    <citation type="submission" date="2016-05" db="EMBL/GenBank/DDBJ databases">
        <title>Lineage-specific infection strategies underlie the spectrum of fungal disease in amphibians.</title>
        <authorList>
            <person name="Cuomo C.A."/>
            <person name="Farrer R.A."/>
            <person name="James T."/>
            <person name="Longcore J."/>
            <person name="Birren B."/>
        </authorList>
    </citation>
    <scope>NUCLEOTIDE SEQUENCE [LARGE SCALE GENOMIC DNA]</scope>
    <source>
        <strain evidence="14 15">JEL423</strain>
    </source>
</reference>
<feature type="domain" description="mRNA capping enzyme adenylation" evidence="12">
    <location>
        <begin position="7"/>
        <end position="150"/>
    </location>
</feature>
<proteinExistence type="predicted"/>
<dbReference type="AlphaFoldDB" id="A0A177WSY5"/>
<dbReference type="GO" id="GO:0005524">
    <property type="term" value="F:ATP binding"/>
    <property type="evidence" value="ECO:0007669"/>
    <property type="project" value="InterPro"/>
</dbReference>
<feature type="region of interest" description="Disordered" evidence="11">
    <location>
        <begin position="621"/>
        <end position="706"/>
    </location>
</feature>
<dbReference type="Pfam" id="PF01331">
    <property type="entry name" value="mRNA_cap_enzyme"/>
    <property type="match status" value="1"/>
</dbReference>
<keyword evidence="3" id="KW-0507">mRNA processing</keyword>
<feature type="region of interest" description="Disordered" evidence="11">
    <location>
        <begin position="285"/>
        <end position="470"/>
    </location>
</feature>
<feature type="compositionally biased region" description="Basic and acidic residues" evidence="11">
    <location>
        <begin position="292"/>
        <end position="303"/>
    </location>
</feature>
<feature type="compositionally biased region" description="Polar residues" evidence="11">
    <location>
        <begin position="408"/>
        <end position="418"/>
    </location>
</feature>
<dbReference type="GO" id="GO:0005634">
    <property type="term" value="C:nucleus"/>
    <property type="evidence" value="ECO:0007669"/>
    <property type="project" value="UniProtKB-SubCell"/>
</dbReference>
<evidence type="ECO:0000259" key="13">
    <source>
        <dbReference type="Pfam" id="PF03919"/>
    </source>
</evidence>
<evidence type="ECO:0000313" key="15">
    <source>
        <dbReference type="Proteomes" id="UP000077115"/>
    </source>
</evidence>
<gene>
    <name evidence="14" type="ORF">BDEG_26316</name>
</gene>
<dbReference type="SUPFAM" id="SSF56091">
    <property type="entry name" value="DNA ligase/mRNA capping enzyme, catalytic domain"/>
    <property type="match status" value="1"/>
</dbReference>
<evidence type="ECO:0000256" key="2">
    <source>
        <dbReference type="ARBA" id="ARBA00012475"/>
    </source>
</evidence>
<sequence>MDKGCNLYYNEIHFPHGNNHQAFLHDTIMDGEMVLLQNQPADKSQFKFVARDLISISGINVTLRSLSTRVGILQQDIIKPHHQFLQKFPELAAKTPFAVEICRHERSYGLGIILGNISRDKLPSTGLLFTPVRAAYSPGQETQEVGLLKWIFPNAHKACFKVRVVFDKERKPHYHLLIGDHGSHKYADDLSLPLDVAQLWKSPSPDGRIVECTYDPVWKTYMFENGYAGDVRIGGWRFIRFRDDKRVADEESKLKETMEAIKYCITREVLDSHVEAIRAQWKARERRAHQAAHPDQRPTEDALTHTQSSLAPTSATAASASAQLDETHPSKRLDRRESFSSMDGITDPHLPDTHRRGSQGSNTLGVVPHIQCIEGTSNPSSKPDLHERRNRWDNTTSSHNLADVRSVHPSSSSRQPNTPLRGVALETRHNRNKSNGSDASATNSLTRDINQPQTGVHCRPASLGTSGSESNSVNAFIETSVCQDVQSSSRVRGGPTRHNPAAISPSRKKLSGAISVSSITLPYVASPLFSTPVVSTMPTITSIPTHINPAHSHTTPLTPPALVSFISASRQHEIDTKPYSTDEKEQHNVDEQHKIETVVEEEIIDGGFTQTNPTQAYLFQSGSNEHNQSDSLPQPKTHVSQDNLSGNCPSFAIPVGTKSLAPNSSPDTFSQNNKRHKGPDILPQQQPHDDCIGQKHQRGKCGPTTLSASVPLSDVLSHRGPVRVGMSCDVLSTTRSSAPVVPKPQFVVQTQAPWRHGILDHGALETKPACADRGAPHVEDDYDDESPLSDVALERYGRHEPAFSHPSGPSEIIPTTTHLEQSQHIAIDYMDKSVDIVKVNSRIIASSDDNQSDMVELKVKNDEANVDILHTACSVETVDFQVTNGSLSTPVDTALTTQPPIRRKLNWLELVMNEPM</sequence>
<feature type="compositionally biased region" description="Low complexity" evidence="11">
    <location>
        <begin position="306"/>
        <end position="324"/>
    </location>
</feature>
<keyword evidence="6" id="KW-0547">Nucleotide-binding</keyword>
<dbReference type="InterPro" id="IPR012340">
    <property type="entry name" value="NA-bd_OB-fold"/>
</dbReference>
<feature type="compositionally biased region" description="Basic and acidic residues" evidence="11">
    <location>
        <begin position="325"/>
        <end position="338"/>
    </location>
</feature>
<dbReference type="EC" id="2.7.7.50" evidence="2"/>
<comment type="catalytic activity">
    <reaction evidence="10">
        <text>a 5'-end diphospho-ribonucleoside in mRNA + GTP + H(+) = a 5'-end (5'-triphosphoguanosine)-ribonucleoside in mRNA + diphosphate</text>
        <dbReference type="Rhea" id="RHEA:67012"/>
        <dbReference type="Rhea" id="RHEA-COMP:17165"/>
        <dbReference type="Rhea" id="RHEA-COMP:17166"/>
        <dbReference type="ChEBI" id="CHEBI:15378"/>
        <dbReference type="ChEBI" id="CHEBI:33019"/>
        <dbReference type="ChEBI" id="CHEBI:37565"/>
        <dbReference type="ChEBI" id="CHEBI:167616"/>
        <dbReference type="ChEBI" id="CHEBI:167617"/>
        <dbReference type="EC" id="2.7.7.50"/>
    </reaction>
    <physiologicalReaction direction="left-to-right" evidence="10">
        <dbReference type="Rhea" id="RHEA:67013"/>
    </physiologicalReaction>
</comment>
<keyword evidence="8" id="KW-0342">GTP-binding</keyword>
<feature type="compositionally biased region" description="Basic and acidic residues" evidence="11">
    <location>
        <begin position="383"/>
        <end position="392"/>
    </location>
</feature>
<keyword evidence="4" id="KW-0808">Transferase</keyword>
<dbReference type="InterPro" id="IPR013846">
    <property type="entry name" value="mRNA_cap_enzyme_C"/>
</dbReference>
<evidence type="ECO:0000259" key="12">
    <source>
        <dbReference type="Pfam" id="PF01331"/>
    </source>
</evidence>
<dbReference type="Gene3D" id="2.40.50.140">
    <property type="entry name" value="Nucleic acid-binding proteins"/>
    <property type="match status" value="1"/>
</dbReference>
<dbReference type="GO" id="GO:0004484">
    <property type="term" value="F:mRNA guanylyltransferase activity"/>
    <property type="evidence" value="ECO:0007669"/>
    <property type="project" value="UniProtKB-EC"/>
</dbReference>
<feature type="domain" description="mRNA capping enzyme C-terminal" evidence="13">
    <location>
        <begin position="167"/>
        <end position="270"/>
    </location>
</feature>
<dbReference type="GO" id="GO:0005525">
    <property type="term" value="F:GTP binding"/>
    <property type="evidence" value="ECO:0007669"/>
    <property type="project" value="UniProtKB-KW"/>
</dbReference>
<dbReference type="Pfam" id="PF03919">
    <property type="entry name" value="mRNA_cap_C"/>
    <property type="match status" value="1"/>
</dbReference>
<dbReference type="Gene3D" id="3.30.470.30">
    <property type="entry name" value="DNA ligase/mRNA capping enzyme"/>
    <property type="match status" value="1"/>
</dbReference>
<evidence type="ECO:0000256" key="6">
    <source>
        <dbReference type="ARBA" id="ARBA00022741"/>
    </source>
</evidence>
<accession>A0A177WSY5</accession>